<dbReference type="InterPro" id="IPR050542">
    <property type="entry name" value="Glycosyl_Hydrlase18_Chitinase"/>
</dbReference>
<dbReference type="InterPro" id="IPR017853">
    <property type="entry name" value="GH"/>
</dbReference>
<dbReference type="GO" id="GO:0005576">
    <property type="term" value="C:extracellular region"/>
    <property type="evidence" value="ECO:0007669"/>
    <property type="project" value="TreeGrafter"/>
</dbReference>
<name>A0AAD8MRL0_9APIA</name>
<evidence type="ECO:0000313" key="4">
    <source>
        <dbReference type="Proteomes" id="UP001237642"/>
    </source>
</evidence>
<protein>
    <submittedName>
        <fullName evidence="3">Uncharacterized protein</fullName>
    </submittedName>
</protein>
<sequence>MEGKPLGFSNYFYKRIALLRLECNVISLLQLLAVGSHAGSISIYWGQNGEEGTLAETCATGNYEYVNLAFLATFGNGQIPMINLAGAAKQFLKTHDLNFASRPSLEVSKHMIYEQKAQEQVDANISARIVCMSSYVSCQMVFGKKFEDKESVLGVWEEV</sequence>
<evidence type="ECO:0000313" key="3">
    <source>
        <dbReference type="EMBL" id="KAK1382427.1"/>
    </source>
</evidence>
<evidence type="ECO:0000256" key="2">
    <source>
        <dbReference type="ARBA" id="ARBA00023295"/>
    </source>
</evidence>
<organism evidence="3 4">
    <name type="scientific">Heracleum sosnowskyi</name>
    <dbReference type="NCBI Taxonomy" id="360622"/>
    <lineage>
        <taxon>Eukaryota</taxon>
        <taxon>Viridiplantae</taxon>
        <taxon>Streptophyta</taxon>
        <taxon>Embryophyta</taxon>
        <taxon>Tracheophyta</taxon>
        <taxon>Spermatophyta</taxon>
        <taxon>Magnoliopsida</taxon>
        <taxon>eudicotyledons</taxon>
        <taxon>Gunneridae</taxon>
        <taxon>Pentapetalae</taxon>
        <taxon>asterids</taxon>
        <taxon>campanulids</taxon>
        <taxon>Apiales</taxon>
        <taxon>Apiaceae</taxon>
        <taxon>Apioideae</taxon>
        <taxon>apioid superclade</taxon>
        <taxon>Tordylieae</taxon>
        <taxon>Tordyliinae</taxon>
        <taxon>Heracleum</taxon>
    </lineage>
</organism>
<dbReference type="PANTHER" id="PTHR45708:SF49">
    <property type="entry name" value="ENDOCHITINASE"/>
    <property type="match status" value="1"/>
</dbReference>
<proteinExistence type="predicted"/>
<dbReference type="AlphaFoldDB" id="A0AAD8MRL0"/>
<keyword evidence="4" id="KW-1185">Reference proteome</keyword>
<dbReference type="SUPFAM" id="SSF51445">
    <property type="entry name" value="(Trans)glycosidases"/>
    <property type="match status" value="1"/>
</dbReference>
<dbReference type="EMBL" id="JAUIZM010000005">
    <property type="protein sequence ID" value="KAK1382427.1"/>
    <property type="molecule type" value="Genomic_DNA"/>
</dbReference>
<accession>A0AAD8MRL0</accession>
<keyword evidence="2" id="KW-0326">Glycosidase</keyword>
<dbReference type="GO" id="GO:0004568">
    <property type="term" value="F:chitinase activity"/>
    <property type="evidence" value="ECO:0007669"/>
    <property type="project" value="TreeGrafter"/>
</dbReference>
<dbReference type="Proteomes" id="UP001237642">
    <property type="component" value="Unassembled WGS sequence"/>
</dbReference>
<dbReference type="Gene3D" id="3.20.20.80">
    <property type="entry name" value="Glycosidases"/>
    <property type="match status" value="1"/>
</dbReference>
<reference evidence="3" key="1">
    <citation type="submission" date="2023-02" db="EMBL/GenBank/DDBJ databases">
        <title>Genome of toxic invasive species Heracleum sosnowskyi carries increased number of genes despite the absence of recent whole-genome duplications.</title>
        <authorList>
            <person name="Schelkunov M."/>
            <person name="Shtratnikova V."/>
            <person name="Makarenko M."/>
            <person name="Klepikova A."/>
            <person name="Omelchenko D."/>
            <person name="Novikova G."/>
            <person name="Obukhova E."/>
            <person name="Bogdanov V."/>
            <person name="Penin A."/>
            <person name="Logacheva M."/>
        </authorList>
    </citation>
    <scope>NUCLEOTIDE SEQUENCE</scope>
    <source>
        <strain evidence="3">Hsosn_3</strain>
        <tissue evidence="3">Leaf</tissue>
    </source>
</reference>
<dbReference type="PANTHER" id="PTHR45708">
    <property type="entry name" value="ENDOCHITINASE"/>
    <property type="match status" value="1"/>
</dbReference>
<reference evidence="3" key="2">
    <citation type="submission" date="2023-05" db="EMBL/GenBank/DDBJ databases">
        <authorList>
            <person name="Schelkunov M.I."/>
        </authorList>
    </citation>
    <scope>NUCLEOTIDE SEQUENCE</scope>
    <source>
        <strain evidence="3">Hsosn_3</strain>
        <tissue evidence="3">Leaf</tissue>
    </source>
</reference>
<keyword evidence="1" id="KW-0378">Hydrolase</keyword>
<gene>
    <name evidence="3" type="ORF">POM88_020162</name>
</gene>
<comment type="caution">
    <text evidence="3">The sequence shown here is derived from an EMBL/GenBank/DDBJ whole genome shotgun (WGS) entry which is preliminary data.</text>
</comment>
<evidence type="ECO:0000256" key="1">
    <source>
        <dbReference type="ARBA" id="ARBA00022801"/>
    </source>
</evidence>